<evidence type="ECO:0008006" key="3">
    <source>
        <dbReference type="Google" id="ProtNLM"/>
    </source>
</evidence>
<dbReference type="AlphaFoldDB" id="A0A246EGI2"/>
<sequence length="165" mass="19867">MKKKVLVPVFLLEILEKDCSFFKISKDNLCNQILLKFSLRFCLKYQEDMIFEENDYLQFNIHKDNQRLFSELSRRVKELSDSDLLREVFLAYAILPPFLRETHLFKEKVNFLHSSYKDQKVIKIDSLSEIIEGKVEKIFRCLNTDYLKIMIHKKEFYVSQIRVIS</sequence>
<organism evidence="1 2">
    <name type="scientific">Fusobacterium nucleatum subsp. polymorphum</name>
    <name type="common">Fusobacterium polymorphum</name>
    <dbReference type="NCBI Taxonomy" id="76857"/>
    <lineage>
        <taxon>Bacteria</taxon>
        <taxon>Fusobacteriati</taxon>
        <taxon>Fusobacteriota</taxon>
        <taxon>Fusobacteriia</taxon>
        <taxon>Fusobacteriales</taxon>
        <taxon>Fusobacteriaceae</taxon>
        <taxon>Fusobacterium</taxon>
    </lineage>
</organism>
<name>A0A246EGI2_FUSNP</name>
<dbReference type="EMBL" id="NHRT01000001">
    <property type="protein sequence ID" value="OWP25722.1"/>
    <property type="molecule type" value="Genomic_DNA"/>
</dbReference>
<gene>
    <name evidence="1" type="ORF">CA839_07320</name>
</gene>
<proteinExistence type="predicted"/>
<evidence type="ECO:0000313" key="1">
    <source>
        <dbReference type="EMBL" id="OWP25722.1"/>
    </source>
</evidence>
<reference evidence="1 2" key="1">
    <citation type="submission" date="2017-05" db="EMBL/GenBank/DDBJ databases">
        <title>Genome sequencing of Fusobacterium nucleatum subsp. polymorphum KCOM 1001 (=ChDC F119).</title>
        <authorList>
            <person name="Kook J.-K."/>
            <person name="Park S.-N."/>
            <person name="Lim Y.K."/>
            <person name="Roh H."/>
        </authorList>
    </citation>
    <scope>NUCLEOTIDE SEQUENCE [LARGE SCALE GENOMIC DNA]</scope>
    <source>
        <strain evidence="1 2">KCOM 1001</strain>
    </source>
</reference>
<comment type="caution">
    <text evidence="1">The sequence shown here is derived from an EMBL/GenBank/DDBJ whole genome shotgun (WGS) entry which is preliminary data.</text>
</comment>
<protein>
    <recommendedName>
        <fullName evidence="3">DeoR family transcriptional regulator</fullName>
    </recommendedName>
</protein>
<evidence type="ECO:0000313" key="2">
    <source>
        <dbReference type="Proteomes" id="UP000197470"/>
    </source>
</evidence>
<dbReference type="RefSeq" id="WP_029491925.1">
    <property type="nucleotide sequence ID" value="NZ_JAYFGN010000002.1"/>
</dbReference>
<dbReference type="Proteomes" id="UP000197470">
    <property type="component" value="Unassembled WGS sequence"/>
</dbReference>
<accession>A0A246EGI2</accession>